<dbReference type="Proteomes" id="UP001165342">
    <property type="component" value="Unassembled WGS sequence"/>
</dbReference>
<organism evidence="2 3">
    <name type="scientific">Sphingomonas hankyongi</name>
    <dbReference type="NCBI Taxonomy" id="2908209"/>
    <lineage>
        <taxon>Bacteria</taxon>
        <taxon>Pseudomonadati</taxon>
        <taxon>Pseudomonadota</taxon>
        <taxon>Alphaproteobacteria</taxon>
        <taxon>Sphingomonadales</taxon>
        <taxon>Sphingomonadaceae</taxon>
        <taxon>Sphingomonas</taxon>
    </lineage>
</organism>
<protein>
    <submittedName>
        <fullName evidence="2">DUF1579 domain-containing protein</fullName>
    </submittedName>
</protein>
<proteinExistence type="predicted"/>
<name>A0ABT0S0J5_9SPHN</name>
<evidence type="ECO:0000313" key="3">
    <source>
        <dbReference type="Proteomes" id="UP001165342"/>
    </source>
</evidence>
<dbReference type="EMBL" id="JAMGBE010000002">
    <property type="protein sequence ID" value="MCL6729383.1"/>
    <property type="molecule type" value="Genomic_DNA"/>
</dbReference>
<sequence>MRIPVAIMIGAAMATFAVPVSAQSNVQTAAVTPLTAESTKEILAMEAGTWDADITFPSAETDKRKAKGVQVNRLRSGGMWIINEFHVDGTPYEGTGIWGFDRTKGRLSGIWVDNNDAQIRMDDGRWDATTKTITWSANMPQPDGTWMRLLFTEKFEGDVRRFDSVALTRKGEVPLVSIVFKRRRT</sequence>
<dbReference type="Pfam" id="PF07617">
    <property type="entry name" value="DUF1579"/>
    <property type="match status" value="1"/>
</dbReference>
<accession>A0ABT0S0J5</accession>
<gene>
    <name evidence="2" type="ORF">LZ538_04830</name>
</gene>
<dbReference type="RefSeq" id="WP_249830886.1">
    <property type="nucleotide sequence ID" value="NZ_JAMGBE010000002.1"/>
</dbReference>
<keyword evidence="3" id="KW-1185">Reference proteome</keyword>
<keyword evidence="1" id="KW-0732">Signal</keyword>
<feature type="signal peptide" evidence="1">
    <location>
        <begin position="1"/>
        <end position="22"/>
    </location>
</feature>
<comment type="caution">
    <text evidence="2">The sequence shown here is derived from an EMBL/GenBank/DDBJ whole genome shotgun (WGS) entry which is preliminary data.</text>
</comment>
<feature type="chain" id="PRO_5046152754" evidence="1">
    <location>
        <begin position="23"/>
        <end position="185"/>
    </location>
</feature>
<evidence type="ECO:0000313" key="2">
    <source>
        <dbReference type="EMBL" id="MCL6729383.1"/>
    </source>
</evidence>
<reference evidence="2" key="1">
    <citation type="submission" date="2022-05" db="EMBL/GenBank/DDBJ databases">
        <authorList>
            <person name="Jo J.-H."/>
            <person name="Im W.-T."/>
        </authorList>
    </citation>
    <scope>NUCLEOTIDE SEQUENCE</scope>
    <source>
        <strain evidence="2">SE220</strain>
    </source>
</reference>
<dbReference type="InterPro" id="IPR011473">
    <property type="entry name" value="DUF1579"/>
</dbReference>
<evidence type="ECO:0000256" key="1">
    <source>
        <dbReference type="SAM" id="SignalP"/>
    </source>
</evidence>